<dbReference type="SMART" id="SM00360">
    <property type="entry name" value="RRM"/>
    <property type="match status" value="1"/>
</dbReference>
<gene>
    <name evidence="6" type="ORF">HERILL_LOCUS11076</name>
</gene>
<feature type="compositionally biased region" description="Acidic residues" evidence="3">
    <location>
        <begin position="1142"/>
        <end position="1151"/>
    </location>
</feature>
<dbReference type="PANTHER" id="PTHR23140:SF4">
    <property type="entry name" value="PROTEIN CBR-NRD-1"/>
    <property type="match status" value="1"/>
</dbReference>
<keyword evidence="1 2" id="KW-0694">RNA-binding</keyword>
<dbReference type="Gene3D" id="3.30.70.330">
    <property type="match status" value="1"/>
</dbReference>
<feature type="compositionally biased region" description="Basic and acidic residues" evidence="3">
    <location>
        <begin position="418"/>
        <end position="442"/>
    </location>
</feature>
<evidence type="ECO:0000256" key="3">
    <source>
        <dbReference type="SAM" id="MobiDB-lite"/>
    </source>
</evidence>
<feature type="compositionally biased region" description="Basic residues" evidence="3">
    <location>
        <begin position="384"/>
        <end position="417"/>
    </location>
</feature>
<evidence type="ECO:0000313" key="7">
    <source>
        <dbReference type="Proteomes" id="UP000594454"/>
    </source>
</evidence>
<feature type="compositionally biased region" description="Basic residues" evidence="3">
    <location>
        <begin position="366"/>
        <end position="376"/>
    </location>
</feature>
<sequence>MESVAAFNSELSGLYDSKPPISKAKMASITRAAMKAIKFYKHVVQSVEKFILKCKPEYKIPGLYVIDSIVRQSRHQFGPEKDVFAPRFARNIKQTFANLFRCSPEDKSRIIRVLNLWQKNSVFAPEVIQPLFDLADPNNPIYQTLPPVNSSMDISTSSNGLNTSGDGSSHDVEDSHSKSVDLTAASGHQKANTLDQSTIRQLQQLQQILMRQTNEAMASGVGGGSCTGSNQPDSVKFNKKLLDYDYGDEEEEDKTTSPHIPNLLDGNNLTQLLKDPNVLRQLQTLQKLKQQEEKQNKLNEMRLQEEAFEKHLQNVLKGNSGVSGMQSVGEGGEKEVEFISNDGSKIEVINLDGNDSRSPTPDRDRYNKRRRSSRSRSPRDGRGRDRRRRSSRSRSRSPRSRSRGGSRSPRSNRRRGSRERDRGKDKEREKEKDKEKEYERERRRKGLPDIKKEHLSVCSTTLWVGHLSKLVQQEELSDTFGKYGDIVSIDMIHPRGCAFIVMNRRQDAHKAMGGLKNYKMQGRAITISWAAGKGVKSKEWKDYWDLDLGVSYIPWNRLSVDTDLTSLEEGGMFDEDSMPDWMKDKLNQKKDVKDKALTGGIFGIEGLPSVDTSQPPPNAGAMMPGVPMVPPFSIGPVPRLMPPMGVPLPGNMVPGMVPGIPMPPNVVTGMPPPHMLPPGGMMPGFGPIPPPMDKTIPPPNAGPSDNAPMPFMGNMGIPPMQHQPPFSALGMPPQFNQQQANQLASSNIGNQNDDHMDIEMEDEVPMNPKPPTTINFNQPPPLFQPPNFNMPDMPGMGNDRKNDQDSSIGRDNNHRERNEFPNQRERGSRWGNERSLSRERDMPPRDRNDNMNEGRPDFNRRGPHEQMNENPPQIWRENGPGPNFQHPNFGDRRGPGGPGGPNILGMDMQNAPPHHRPPHEFFDGRREDFGMDDRRGNGQQRDFFQNQGNRFAPQQMGPGMGRGAQMPMRGGPPQPPFGPRLGPMFIRGPARPGPPGFNFGNDRPPFERDDRGGGSGNNGGRMRGGNNNMDRRQGNWRDDDEGRRGNRFHNRDRDNDRNRDEPKGRDRHDRDNRDHSWNDRKNERKVTPPPPPTHGRIKSFGDTEEDWDKELVDHSESPPAAPTSQRGNKRSESKSEKKSSLDTEEDWDEELVEHKVTDDHKTSSDNTHQETAPSDTNNQDQPQVPEQPPNNEDKQVSINKFTEEPKVDIPDKPAVPVPEPQSENTTKPEEQPATSEEPGEVAATEASTS</sequence>
<dbReference type="InterPro" id="IPR006569">
    <property type="entry name" value="CID_dom"/>
</dbReference>
<feature type="compositionally biased region" description="Basic and acidic residues" evidence="3">
    <location>
        <begin position="1191"/>
        <end position="1211"/>
    </location>
</feature>
<feature type="compositionally biased region" description="Basic and acidic residues" evidence="3">
    <location>
        <begin position="811"/>
        <end position="867"/>
    </location>
</feature>
<name>A0A7R8UWQ7_HERIL</name>
<dbReference type="Pfam" id="PF04818">
    <property type="entry name" value="CID"/>
    <property type="match status" value="1"/>
</dbReference>
<proteinExistence type="predicted"/>
<dbReference type="SUPFAM" id="SSF54928">
    <property type="entry name" value="RNA-binding domain, RBD"/>
    <property type="match status" value="1"/>
</dbReference>
<dbReference type="Gene3D" id="1.25.40.90">
    <property type="match status" value="1"/>
</dbReference>
<feature type="compositionally biased region" description="Polar residues" evidence="3">
    <location>
        <begin position="937"/>
        <end position="949"/>
    </location>
</feature>
<feature type="compositionally biased region" description="Low complexity" evidence="3">
    <location>
        <begin position="734"/>
        <end position="747"/>
    </location>
</feature>
<feature type="compositionally biased region" description="Basic and acidic residues" evidence="3">
    <location>
        <begin position="1129"/>
        <end position="1141"/>
    </location>
</feature>
<dbReference type="OrthoDB" id="79367at2759"/>
<dbReference type="InterPro" id="IPR000504">
    <property type="entry name" value="RRM_dom"/>
</dbReference>
<evidence type="ECO:0008006" key="8">
    <source>
        <dbReference type="Google" id="ProtNLM"/>
    </source>
</evidence>
<dbReference type="FunFam" id="1.25.40.90:FF:000004">
    <property type="entry name" value="splicing factor, arginine/serine-rich 15"/>
    <property type="match status" value="1"/>
</dbReference>
<feature type="compositionally biased region" description="Polar residues" evidence="3">
    <location>
        <begin position="145"/>
        <end position="167"/>
    </location>
</feature>
<keyword evidence="7" id="KW-1185">Reference proteome</keyword>
<evidence type="ECO:0000313" key="6">
    <source>
        <dbReference type="EMBL" id="CAD7088453.1"/>
    </source>
</evidence>
<feature type="region of interest" description="Disordered" evidence="3">
    <location>
        <begin position="731"/>
        <end position="1249"/>
    </location>
</feature>
<dbReference type="PROSITE" id="PS51391">
    <property type="entry name" value="CID"/>
    <property type="match status" value="1"/>
</dbReference>
<feature type="domain" description="RRM" evidence="4">
    <location>
        <begin position="460"/>
        <end position="532"/>
    </location>
</feature>
<feature type="compositionally biased region" description="Low complexity" evidence="3">
    <location>
        <begin position="953"/>
        <end position="969"/>
    </location>
</feature>
<dbReference type="EMBL" id="LR899012">
    <property type="protein sequence ID" value="CAD7088453.1"/>
    <property type="molecule type" value="Genomic_DNA"/>
</dbReference>
<feature type="compositionally biased region" description="Basic and acidic residues" evidence="3">
    <location>
        <begin position="1152"/>
        <end position="1163"/>
    </location>
</feature>
<dbReference type="InParanoid" id="A0A7R8UWQ7"/>
<dbReference type="InterPro" id="IPR035979">
    <property type="entry name" value="RBD_domain_sf"/>
</dbReference>
<dbReference type="InterPro" id="IPR008942">
    <property type="entry name" value="ENTH_VHS"/>
</dbReference>
<evidence type="ECO:0000256" key="1">
    <source>
        <dbReference type="ARBA" id="ARBA00022884"/>
    </source>
</evidence>
<feature type="compositionally biased region" description="Basic and acidic residues" evidence="3">
    <location>
        <begin position="918"/>
        <end position="936"/>
    </location>
</feature>
<accession>A0A7R8UWQ7</accession>
<feature type="region of interest" description="Disordered" evidence="3">
    <location>
        <begin position="145"/>
        <end position="178"/>
    </location>
</feature>
<evidence type="ECO:0000256" key="2">
    <source>
        <dbReference type="PROSITE-ProRule" id="PRU00176"/>
    </source>
</evidence>
<evidence type="ECO:0000259" key="5">
    <source>
        <dbReference type="PROSITE" id="PS51391"/>
    </source>
</evidence>
<dbReference type="SUPFAM" id="SSF48464">
    <property type="entry name" value="ENTH/VHS domain"/>
    <property type="match status" value="1"/>
</dbReference>
<dbReference type="PROSITE" id="PS50102">
    <property type="entry name" value="RRM"/>
    <property type="match status" value="1"/>
</dbReference>
<feature type="domain" description="CID" evidence="5">
    <location>
        <begin position="1"/>
        <end position="139"/>
    </location>
</feature>
<reference evidence="6 7" key="1">
    <citation type="submission" date="2020-11" db="EMBL/GenBank/DDBJ databases">
        <authorList>
            <person name="Wallbank WR R."/>
            <person name="Pardo Diaz C."/>
            <person name="Kozak K."/>
            <person name="Martin S."/>
            <person name="Jiggins C."/>
            <person name="Moest M."/>
            <person name="Warren A I."/>
            <person name="Generalovic N T."/>
            <person name="Byers J.R.P. K."/>
            <person name="Montejo-Kovacevich G."/>
            <person name="Yen C E."/>
        </authorList>
    </citation>
    <scope>NUCLEOTIDE SEQUENCE [LARGE SCALE GENOMIC DNA]</scope>
</reference>
<feature type="compositionally biased region" description="Basic and acidic residues" evidence="3">
    <location>
        <begin position="168"/>
        <end position="178"/>
    </location>
</feature>
<dbReference type="OMA" id="SPWAHEN"/>
<dbReference type="InterPro" id="IPR012677">
    <property type="entry name" value="Nucleotide-bd_a/b_plait_sf"/>
</dbReference>
<dbReference type="CDD" id="cd12227">
    <property type="entry name" value="RRM_SCAF4_SCAF8"/>
    <property type="match status" value="1"/>
</dbReference>
<dbReference type="Proteomes" id="UP000594454">
    <property type="component" value="Chromosome 4"/>
</dbReference>
<dbReference type="SMART" id="SM00582">
    <property type="entry name" value="RPR"/>
    <property type="match status" value="1"/>
</dbReference>
<dbReference type="AlphaFoldDB" id="A0A7R8UWQ7"/>
<dbReference type="InterPro" id="IPR051485">
    <property type="entry name" value="SR-CTD_assoc_factor"/>
</dbReference>
<evidence type="ECO:0000259" key="4">
    <source>
        <dbReference type="PROSITE" id="PS50102"/>
    </source>
</evidence>
<dbReference type="CDD" id="cd16983">
    <property type="entry name" value="CID_SCAF8_like"/>
    <property type="match status" value="1"/>
</dbReference>
<dbReference type="FunCoup" id="A0A7R8UWQ7">
    <property type="interactions" value="2109"/>
</dbReference>
<feature type="region of interest" description="Disordered" evidence="3">
    <location>
        <begin position="349"/>
        <end position="442"/>
    </location>
</feature>
<dbReference type="GO" id="GO:0003723">
    <property type="term" value="F:RNA binding"/>
    <property type="evidence" value="ECO:0007669"/>
    <property type="project" value="UniProtKB-UniRule"/>
</dbReference>
<feature type="compositionally biased region" description="Basic and acidic residues" evidence="3">
    <location>
        <begin position="1029"/>
        <end position="1086"/>
    </location>
</feature>
<dbReference type="PANTHER" id="PTHR23140">
    <property type="entry name" value="RNA PROCESSING PROTEIN LD23810P"/>
    <property type="match status" value="1"/>
</dbReference>
<dbReference type="GO" id="GO:0005634">
    <property type="term" value="C:nucleus"/>
    <property type="evidence" value="ECO:0007669"/>
    <property type="project" value="TreeGrafter"/>
</dbReference>
<feature type="compositionally biased region" description="Polar residues" evidence="3">
    <location>
        <begin position="1164"/>
        <end position="1176"/>
    </location>
</feature>
<protein>
    <recommendedName>
        <fullName evidence="8">Splicing factor, arginine/serine-rich 15</fullName>
    </recommendedName>
</protein>
<organism evidence="6 7">
    <name type="scientific">Hermetia illucens</name>
    <name type="common">Black soldier fly</name>
    <dbReference type="NCBI Taxonomy" id="343691"/>
    <lineage>
        <taxon>Eukaryota</taxon>
        <taxon>Metazoa</taxon>
        <taxon>Ecdysozoa</taxon>
        <taxon>Arthropoda</taxon>
        <taxon>Hexapoda</taxon>
        <taxon>Insecta</taxon>
        <taxon>Pterygota</taxon>
        <taxon>Neoptera</taxon>
        <taxon>Endopterygota</taxon>
        <taxon>Diptera</taxon>
        <taxon>Brachycera</taxon>
        <taxon>Stratiomyomorpha</taxon>
        <taxon>Stratiomyidae</taxon>
        <taxon>Hermetiinae</taxon>
        <taxon>Hermetia</taxon>
    </lineage>
</organism>
<feature type="compositionally biased region" description="Gly residues" evidence="3">
    <location>
        <begin position="1013"/>
        <end position="1023"/>
    </location>
</feature>
<dbReference type="Pfam" id="PF00076">
    <property type="entry name" value="RRM_1"/>
    <property type="match status" value="1"/>
</dbReference>